<dbReference type="AlphaFoldDB" id="D0EL51"/>
<evidence type="ECO:0000259" key="3">
    <source>
        <dbReference type="Pfam" id="PF25272"/>
    </source>
</evidence>
<proteinExistence type="evidence at transcript level"/>
<keyword evidence="1" id="KW-1133">Transmembrane helix</keyword>
<keyword evidence="1" id="KW-0812">Transmembrane</keyword>
<keyword evidence="1" id="KW-0472">Membrane</keyword>
<protein>
    <submittedName>
        <fullName evidence="4">Vitelline envelope zona pellucida domain protein 13</fullName>
    </submittedName>
</protein>
<feature type="transmembrane region" description="Helical" evidence="1">
    <location>
        <begin position="361"/>
        <end position="386"/>
    </location>
</feature>
<gene>
    <name evidence="4" type="primary">VEZP13</name>
</gene>
<reference evidence="4" key="1">
    <citation type="journal article" date="2010" name="Mol. Biol. Evol.">
        <title>ZP domain proteins in the abalone egg coat include a paralog of VERL under positive selection that binds lysin and 18-kDa sperm proteins.</title>
        <authorList>
            <person name="Aagaard J.E."/>
            <person name="Vacquier V.D."/>
            <person name="Maccoss M.J."/>
            <person name="Swanson W.J."/>
        </authorList>
    </citation>
    <scope>NUCLEOTIDE SEQUENCE</scope>
</reference>
<dbReference type="OrthoDB" id="6149182at2759"/>
<dbReference type="Pfam" id="PF25272">
    <property type="entry name" value="VERL_C"/>
    <property type="match status" value="1"/>
</dbReference>
<dbReference type="InterPro" id="IPR057371">
    <property type="entry name" value="VERL_C"/>
</dbReference>
<sequence length="409" mass="45299">MINVMLPAVVAVLLLLSLLNTALAIPNGYVLNVKHTCGSNLKAESVVTITTDLTVEVIVECKDRSMVVPSWDRVIYLIKAHYKGDVHKQCLFKSRRRSGIWLLLVNIKWSEPRETLKTKKEQYLITCILDPHAMNQTTQHQTKDGLLGPLEIQQRMGVPSTSSYILQVTNVNGRPIMSHVAIGRKIQLLTTMKAANNELGFRAVSCDANGGRTSYSVLRGGCGDGIVFPRTEGFVTKGLEVRSPFFGAFKLRNEPYVTFKCNFTSCKKNCDGDSCRYERRRRDTRRHEENPVEIGLSSDRLNIFEPEARESGLDMAQRVQELVDMGLAVVPESCKMTSQGMVCRAADDYSNLNIEDRDVSYGVLAVGLLLLQACVTLGLVGGLVVASRRDRPIEKSGSRASSILACKGK</sequence>
<keyword evidence="2" id="KW-0732">Signal</keyword>
<name>D0EL51_HALRU</name>
<evidence type="ECO:0000313" key="4">
    <source>
        <dbReference type="EMBL" id="ACX37423.1"/>
    </source>
</evidence>
<feature type="signal peptide" evidence="2">
    <location>
        <begin position="1"/>
        <end position="24"/>
    </location>
</feature>
<feature type="chain" id="PRO_5003007682" evidence="2">
    <location>
        <begin position="25"/>
        <end position="409"/>
    </location>
</feature>
<evidence type="ECO:0000256" key="2">
    <source>
        <dbReference type="SAM" id="SignalP"/>
    </source>
</evidence>
<accession>D0EL51</accession>
<organism evidence="4">
    <name type="scientific">Haliotis rufescens</name>
    <name type="common">California red abalone</name>
    <dbReference type="NCBI Taxonomy" id="6454"/>
    <lineage>
        <taxon>Eukaryota</taxon>
        <taxon>Metazoa</taxon>
        <taxon>Spiralia</taxon>
        <taxon>Lophotrochozoa</taxon>
        <taxon>Mollusca</taxon>
        <taxon>Gastropoda</taxon>
        <taxon>Vetigastropoda</taxon>
        <taxon>Lepetellida</taxon>
        <taxon>Haliotoidea</taxon>
        <taxon>Haliotidae</taxon>
        <taxon>Haliotis</taxon>
    </lineage>
</organism>
<dbReference type="EMBL" id="GQ851904">
    <property type="protein sequence ID" value="ACX37423.1"/>
    <property type="molecule type" value="mRNA"/>
</dbReference>
<evidence type="ECO:0000256" key="1">
    <source>
        <dbReference type="SAM" id="Phobius"/>
    </source>
</evidence>
<feature type="domain" description="Vitelline envelope sperm lysin receptor C-terminal" evidence="3">
    <location>
        <begin position="47"/>
        <end position="275"/>
    </location>
</feature>